<dbReference type="EMBL" id="OU895880">
    <property type="protein sequence ID" value="CAG9811393.1"/>
    <property type="molecule type" value="Genomic_DNA"/>
</dbReference>
<reference evidence="4" key="1">
    <citation type="submission" date="2022-01" db="EMBL/GenBank/DDBJ databases">
        <authorList>
            <person name="King R."/>
        </authorList>
    </citation>
    <scope>NUCLEOTIDE SEQUENCE</scope>
</reference>
<dbReference type="Proteomes" id="UP001153620">
    <property type="component" value="Chromosome 4"/>
</dbReference>
<name>A0A9N9SAP5_9DIPT</name>
<keyword evidence="5" id="KW-1185">Reference proteome</keyword>
<protein>
    <submittedName>
        <fullName evidence="4">Uncharacterized protein</fullName>
    </submittedName>
</protein>
<dbReference type="PROSITE" id="PS51450">
    <property type="entry name" value="LRR"/>
    <property type="match status" value="1"/>
</dbReference>
<gene>
    <name evidence="4" type="ORF">CHIRRI_LOCUS14202</name>
</gene>
<dbReference type="InterPro" id="IPR003591">
    <property type="entry name" value="Leu-rich_rpt_typical-subtyp"/>
</dbReference>
<keyword evidence="3" id="KW-1133">Transmembrane helix</keyword>
<dbReference type="SMART" id="SM00369">
    <property type="entry name" value="LRR_TYP"/>
    <property type="match status" value="2"/>
</dbReference>
<reference evidence="4" key="2">
    <citation type="submission" date="2022-10" db="EMBL/GenBank/DDBJ databases">
        <authorList>
            <consortium name="ENA_rothamsted_submissions"/>
            <consortium name="culmorum"/>
            <person name="King R."/>
        </authorList>
    </citation>
    <scope>NUCLEOTIDE SEQUENCE</scope>
</reference>
<dbReference type="Gene3D" id="3.80.10.10">
    <property type="entry name" value="Ribonuclease Inhibitor"/>
    <property type="match status" value="1"/>
</dbReference>
<accession>A0A9N9SAP5</accession>
<dbReference type="PANTHER" id="PTHR45617:SF181">
    <property type="entry name" value="LP04042P"/>
    <property type="match status" value="1"/>
</dbReference>
<evidence type="ECO:0000313" key="5">
    <source>
        <dbReference type="Proteomes" id="UP001153620"/>
    </source>
</evidence>
<dbReference type="SUPFAM" id="SSF52058">
    <property type="entry name" value="L domain-like"/>
    <property type="match status" value="1"/>
</dbReference>
<proteinExistence type="predicted"/>
<dbReference type="Pfam" id="PF13855">
    <property type="entry name" value="LRR_8"/>
    <property type="match status" value="1"/>
</dbReference>
<evidence type="ECO:0000256" key="3">
    <source>
        <dbReference type="SAM" id="Phobius"/>
    </source>
</evidence>
<evidence type="ECO:0000256" key="1">
    <source>
        <dbReference type="ARBA" id="ARBA00022614"/>
    </source>
</evidence>
<dbReference type="PANTHER" id="PTHR45617">
    <property type="entry name" value="LEUCINE RICH REPEAT FAMILY PROTEIN"/>
    <property type="match status" value="1"/>
</dbReference>
<dbReference type="AlphaFoldDB" id="A0A9N9SAP5"/>
<keyword evidence="3" id="KW-0812">Transmembrane</keyword>
<sequence length="372" mass="43505">MHFTRSSSLTTLILLPTIFTFRIIAALNIFCDYSMQNFTLLTKNSIYTCTVVDIKPVTESRLEIINVFGEHSNNSKDENVHSIKIEGKPVKFFPKKLESFFSFLSIISVVSSNLTAIRQENLTPFTNLRLLDLHDNLLDYLPRDLFVYNPNLEVINLSRNRISNIDPDIFDYLNNLKYLNLENNECISDMENDTNGVKAMINEIKEKCNNCDFELQKNLERSIDSLKSSYILQVDDFRAEIDMLRAQNFEITKRAQLLNENLSKQNEKLTIKLAERKVTSNRRIFLLTIMLVIMCSLLIIFTIVIIYFILNNRCTKSKELRTPEIVEYLPRIEDNIIVKRSHRQNRLSENLYEDINGSVYVIESAYDRLQYF</sequence>
<evidence type="ECO:0000256" key="2">
    <source>
        <dbReference type="ARBA" id="ARBA00022737"/>
    </source>
</evidence>
<organism evidence="4 5">
    <name type="scientific">Chironomus riparius</name>
    <dbReference type="NCBI Taxonomy" id="315576"/>
    <lineage>
        <taxon>Eukaryota</taxon>
        <taxon>Metazoa</taxon>
        <taxon>Ecdysozoa</taxon>
        <taxon>Arthropoda</taxon>
        <taxon>Hexapoda</taxon>
        <taxon>Insecta</taxon>
        <taxon>Pterygota</taxon>
        <taxon>Neoptera</taxon>
        <taxon>Endopterygota</taxon>
        <taxon>Diptera</taxon>
        <taxon>Nematocera</taxon>
        <taxon>Chironomoidea</taxon>
        <taxon>Chironomidae</taxon>
        <taxon>Chironominae</taxon>
        <taxon>Chironomus</taxon>
    </lineage>
</organism>
<keyword evidence="1" id="KW-0433">Leucine-rich repeat</keyword>
<dbReference type="InterPro" id="IPR001611">
    <property type="entry name" value="Leu-rich_rpt"/>
</dbReference>
<feature type="transmembrane region" description="Helical" evidence="3">
    <location>
        <begin position="12"/>
        <end position="30"/>
    </location>
</feature>
<keyword evidence="2" id="KW-0677">Repeat</keyword>
<evidence type="ECO:0000313" key="4">
    <source>
        <dbReference type="EMBL" id="CAG9811393.1"/>
    </source>
</evidence>
<feature type="transmembrane region" description="Helical" evidence="3">
    <location>
        <begin position="284"/>
        <end position="310"/>
    </location>
</feature>
<dbReference type="OrthoDB" id="7718116at2759"/>
<dbReference type="InterPro" id="IPR032675">
    <property type="entry name" value="LRR_dom_sf"/>
</dbReference>
<keyword evidence="3" id="KW-0472">Membrane</keyword>